<dbReference type="Pfam" id="PF07202">
    <property type="entry name" value="Tcp10_C"/>
    <property type="match status" value="1"/>
</dbReference>
<dbReference type="Proteomes" id="UP000179807">
    <property type="component" value="Unassembled WGS sequence"/>
</dbReference>
<feature type="coiled-coil region" evidence="2">
    <location>
        <begin position="117"/>
        <end position="181"/>
    </location>
</feature>
<feature type="compositionally biased region" description="Basic and acidic residues" evidence="3">
    <location>
        <begin position="194"/>
        <end position="205"/>
    </location>
</feature>
<sequence>MIKNRKPQVFFDSDDDEDLNLFCRIEEALQEDSKSTLDIPKMEEERSRLAAQFPGCFVQNQNNEFYDSDEEQEEEKISKNEIKQFHDAFRELQNKIEYVKRKQQEVDRDASWVLKERREIEREKKRIESDRLIAESNLANVELIDLRKKYNELETKYENDKKSWEIEKLQLLNQIEVLKLNSENFNNVSKGKSNKKDSPESEKSIHVNFEMPINENQNKTPNKDPKMIEKKHLTSSNKKKKGIGNINDSNNHNNNHLLKQNKQRPPLHPKYQLDLMFNPGPVLKEESRSSGRKLLRYKNDLSATLFPNGTRKMKYKDCIYIFYSNGDTAQEFQDGARAYRYEETGAIELQLPDKTVLYEYTNGQREAHYKNGDKEITYMNGQKKIIFPNGDFEVYHPSGKVEKFINGQIVKTFEHI</sequence>
<reference evidence="5" key="1">
    <citation type="submission" date="2016-10" db="EMBL/GenBank/DDBJ databases">
        <authorList>
            <person name="Benchimol M."/>
            <person name="Almeida L.G."/>
            <person name="Vasconcelos A.T."/>
            <person name="Perreira-Neves A."/>
            <person name="Rosa I.A."/>
            <person name="Tasca T."/>
            <person name="Bogo M.R."/>
            <person name="de Souza W."/>
        </authorList>
    </citation>
    <scope>NUCLEOTIDE SEQUENCE [LARGE SCALE GENOMIC DNA]</scope>
    <source>
        <strain evidence="5">K</strain>
    </source>
</reference>
<dbReference type="AlphaFoldDB" id="A0A1J4KSR2"/>
<gene>
    <name evidence="5" type="ORF">TRFO_15385</name>
</gene>
<name>A0A1J4KSR2_9EUKA</name>
<evidence type="ECO:0000259" key="4">
    <source>
        <dbReference type="Pfam" id="PF07202"/>
    </source>
</evidence>
<dbReference type="PANTHER" id="PTHR10331">
    <property type="entry name" value="T COMPLEX PROTEIN 10"/>
    <property type="match status" value="1"/>
</dbReference>
<dbReference type="PANTHER" id="PTHR10331:SF6">
    <property type="entry name" value="SPINDLE ASSEMBLY ABNORMAL 4"/>
    <property type="match status" value="1"/>
</dbReference>
<comment type="caution">
    <text evidence="5">The sequence shown here is derived from an EMBL/GenBank/DDBJ whole genome shotgun (WGS) entry which is preliminary data.</text>
</comment>
<dbReference type="VEuPathDB" id="TrichDB:TRFO_15385"/>
<comment type="similarity">
    <text evidence="1">Belongs to the TCP10 family.</text>
</comment>
<dbReference type="OrthoDB" id="10252174at2759"/>
<evidence type="ECO:0000256" key="2">
    <source>
        <dbReference type="SAM" id="Coils"/>
    </source>
</evidence>
<dbReference type="InterPro" id="IPR026581">
    <property type="entry name" value="TCP10L/CENPJ"/>
</dbReference>
<protein>
    <submittedName>
        <fullName evidence="5">T-complex protein 10</fullName>
    </submittedName>
</protein>
<dbReference type="GeneID" id="94833054"/>
<proteinExistence type="inferred from homology"/>
<feature type="region of interest" description="Disordered" evidence="3">
    <location>
        <begin position="186"/>
        <end position="267"/>
    </location>
</feature>
<keyword evidence="6" id="KW-1185">Reference proteome</keyword>
<evidence type="ECO:0000256" key="1">
    <source>
        <dbReference type="ARBA" id="ARBA00005627"/>
    </source>
</evidence>
<keyword evidence="2" id="KW-0175">Coiled coil</keyword>
<feature type="domain" description="Centromere protein J C-terminal" evidence="4">
    <location>
        <begin position="359"/>
        <end position="386"/>
    </location>
</feature>
<organism evidence="5 6">
    <name type="scientific">Tritrichomonas foetus</name>
    <dbReference type="NCBI Taxonomy" id="1144522"/>
    <lineage>
        <taxon>Eukaryota</taxon>
        <taxon>Metamonada</taxon>
        <taxon>Parabasalia</taxon>
        <taxon>Tritrichomonadida</taxon>
        <taxon>Tritrichomonadidae</taxon>
        <taxon>Tritrichomonas</taxon>
    </lineage>
</organism>
<evidence type="ECO:0000313" key="5">
    <source>
        <dbReference type="EMBL" id="OHT14329.1"/>
    </source>
</evidence>
<dbReference type="InterPro" id="IPR009852">
    <property type="entry name" value="CENPJ_C_dom"/>
</dbReference>
<feature type="compositionally biased region" description="Basic and acidic residues" evidence="3">
    <location>
        <begin position="221"/>
        <end position="232"/>
    </location>
</feature>
<accession>A0A1J4KSR2</accession>
<dbReference type="EMBL" id="MLAK01000393">
    <property type="protein sequence ID" value="OHT14329.1"/>
    <property type="molecule type" value="Genomic_DNA"/>
</dbReference>
<dbReference type="RefSeq" id="XP_068367465.1">
    <property type="nucleotide sequence ID" value="XM_068498350.1"/>
</dbReference>
<feature type="compositionally biased region" description="Low complexity" evidence="3">
    <location>
        <begin position="243"/>
        <end position="258"/>
    </location>
</feature>
<dbReference type="Gene3D" id="2.60.450.20">
    <property type="match status" value="1"/>
</dbReference>
<dbReference type="InterPro" id="IPR047002">
    <property type="entry name" value="Tcp10_C_sf"/>
</dbReference>
<evidence type="ECO:0000256" key="3">
    <source>
        <dbReference type="SAM" id="MobiDB-lite"/>
    </source>
</evidence>
<evidence type="ECO:0000313" key="6">
    <source>
        <dbReference type="Proteomes" id="UP000179807"/>
    </source>
</evidence>